<evidence type="ECO:0000256" key="10">
    <source>
        <dbReference type="ARBA" id="ARBA00022989"/>
    </source>
</evidence>
<reference evidence="19" key="3">
    <citation type="submission" date="2014-09" db="EMBL/GenBank/DDBJ databases">
        <authorList>
            <person name="Magalhaes I.L.F."/>
            <person name="Oliveira U."/>
            <person name="Santos F.R."/>
            <person name="Vidigal T.H.D.A."/>
            <person name="Brescovit A.D."/>
            <person name="Santos A.J."/>
        </authorList>
    </citation>
    <scope>NUCLEOTIDE SEQUENCE</scope>
</reference>
<evidence type="ECO:0000256" key="9">
    <source>
        <dbReference type="ARBA" id="ARBA00022968"/>
    </source>
</evidence>
<reference evidence="18" key="1">
    <citation type="journal article" date="2014" name="PLoS ONE">
        <title>Transcriptome-Based Identification of ABC Transporters in the Western Tarnished Plant Bug Lygus hesperus.</title>
        <authorList>
            <person name="Hull J.J."/>
            <person name="Chaney K."/>
            <person name="Geib S.M."/>
            <person name="Fabrick J.A."/>
            <person name="Brent C.S."/>
            <person name="Walsh D."/>
            <person name="Lavine L.C."/>
        </authorList>
    </citation>
    <scope>NUCLEOTIDE SEQUENCE</scope>
</reference>
<feature type="region of interest" description="Disordered" evidence="16">
    <location>
        <begin position="1"/>
        <end position="21"/>
    </location>
</feature>
<evidence type="ECO:0000256" key="11">
    <source>
        <dbReference type="ARBA" id="ARBA00023136"/>
    </source>
</evidence>
<evidence type="ECO:0000313" key="18">
    <source>
        <dbReference type="EMBL" id="JAG04558.1"/>
    </source>
</evidence>
<dbReference type="PANTHER" id="PTHR21142">
    <property type="entry name" value="SARCOGLYCANS"/>
    <property type="match status" value="1"/>
</dbReference>
<comment type="similarity">
    <text evidence="4">Belongs to the sarcoglycan beta/delta/gamma/zeta family.</text>
</comment>
<dbReference type="GO" id="GO:0042383">
    <property type="term" value="C:sarcolemma"/>
    <property type="evidence" value="ECO:0007669"/>
    <property type="project" value="UniProtKB-SubCell"/>
</dbReference>
<dbReference type="AlphaFoldDB" id="A0A0A9WDI9"/>
<dbReference type="Pfam" id="PF04790">
    <property type="entry name" value="Sarcoglycan_1"/>
    <property type="match status" value="1"/>
</dbReference>
<evidence type="ECO:0000313" key="19">
    <source>
        <dbReference type="EMBL" id="JAG48227.1"/>
    </source>
</evidence>
<evidence type="ECO:0000256" key="5">
    <source>
        <dbReference type="ARBA" id="ARBA00015329"/>
    </source>
</evidence>
<keyword evidence="11 17" id="KW-0472">Membrane</keyword>
<keyword evidence="12" id="KW-1015">Disulfide bond</keyword>
<dbReference type="PANTHER" id="PTHR21142:SF2">
    <property type="entry name" value="BETA-SARCOGLYCAN"/>
    <property type="match status" value="1"/>
</dbReference>
<dbReference type="GO" id="GO:0016012">
    <property type="term" value="C:sarcoglycan complex"/>
    <property type="evidence" value="ECO:0007669"/>
    <property type="project" value="InterPro"/>
</dbReference>
<dbReference type="EMBL" id="GBHO01039046">
    <property type="protein sequence ID" value="JAG04558.1"/>
    <property type="molecule type" value="Transcribed_RNA"/>
</dbReference>
<evidence type="ECO:0000256" key="4">
    <source>
        <dbReference type="ARBA" id="ARBA00007574"/>
    </source>
</evidence>
<evidence type="ECO:0000256" key="3">
    <source>
        <dbReference type="ARBA" id="ARBA00004274"/>
    </source>
</evidence>
<keyword evidence="10 17" id="KW-1133">Transmembrane helix</keyword>
<accession>A0A0A9WDI9</accession>
<evidence type="ECO:0000256" key="16">
    <source>
        <dbReference type="SAM" id="MobiDB-lite"/>
    </source>
</evidence>
<sequence length="297" mass="32776">MGDWMKSNLANGSGTMPKQHKIERDEFEGKVDGTKTYAFWTLVGLLCLLAWANMILTVVIFSVLRLGQGMESLELVPRENVVKFFGEADLGNVFKPNGKIEGVRGFTTQIRGVRGPVHLEVEDSKRRVRNSLVLEQNGTHVKGMRSFTVGDFFAAEKPDFRLLSGARNLQAKHIETGRVSGPMNEKLVMRSDAFTKLKGSEGTRIEGKEILWTADQEVRLKSVNGSIVLNGGKGGISLDVKSIPIVSKGLGGHQSSQYKVCVCMPQGKLFRVPVSKDYNSQMGCYNIDISPEHNPCM</sequence>
<evidence type="ECO:0000256" key="7">
    <source>
        <dbReference type="ARBA" id="ARBA00022490"/>
    </source>
</evidence>
<dbReference type="InterPro" id="IPR006875">
    <property type="entry name" value="Sarcoglycan"/>
</dbReference>
<reference evidence="18" key="2">
    <citation type="submission" date="2014-07" db="EMBL/GenBank/DDBJ databases">
        <authorList>
            <person name="Hull J."/>
        </authorList>
    </citation>
    <scope>NUCLEOTIDE SEQUENCE</scope>
</reference>
<dbReference type="GO" id="GO:0007517">
    <property type="term" value="P:muscle organ development"/>
    <property type="evidence" value="ECO:0007669"/>
    <property type="project" value="InterPro"/>
</dbReference>
<organism evidence="18">
    <name type="scientific">Lygus hesperus</name>
    <name type="common">Western plant bug</name>
    <dbReference type="NCBI Taxonomy" id="30085"/>
    <lineage>
        <taxon>Eukaryota</taxon>
        <taxon>Metazoa</taxon>
        <taxon>Ecdysozoa</taxon>
        <taxon>Arthropoda</taxon>
        <taxon>Hexapoda</taxon>
        <taxon>Insecta</taxon>
        <taxon>Pterygota</taxon>
        <taxon>Neoptera</taxon>
        <taxon>Paraneoptera</taxon>
        <taxon>Hemiptera</taxon>
        <taxon>Heteroptera</taxon>
        <taxon>Panheteroptera</taxon>
        <taxon>Cimicomorpha</taxon>
        <taxon>Miridae</taxon>
        <taxon>Mirini</taxon>
        <taxon>Lygus</taxon>
    </lineage>
</organism>
<dbReference type="InterPro" id="IPR027659">
    <property type="entry name" value="Sgcb"/>
</dbReference>
<evidence type="ECO:0000256" key="12">
    <source>
        <dbReference type="ARBA" id="ARBA00023157"/>
    </source>
</evidence>
<evidence type="ECO:0000256" key="14">
    <source>
        <dbReference type="ARBA" id="ARBA00023212"/>
    </source>
</evidence>
<evidence type="ECO:0000256" key="13">
    <source>
        <dbReference type="ARBA" id="ARBA00023180"/>
    </source>
</evidence>
<keyword evidence="6" id="KW-1003">Cell membrane</keyword>
<comment type="function">
    <text evidence="1">Component of the sarcoglycan complex, a subcomplex of the dystrophin-glycoprotein complex which forms a link between the F-actin cytoskeleton and the extracellular matrix.</text>
</comment>
<keyword evidence="8 17" id="KW-0812">Transmembrane</keyword>
<comment type="subcellular location">
    <subcellularLocation>
        <location evidence="3">Cell membrane</location>
        <location evidence="3">Sarcolemma</location>
        <topology evidence="3">Single-pass type II membrane protein</topology>
    </subcellularLocation>
    <subcellularLocation>
        <location evidence="2">Cytoplasm</location>
        <location evidence="2">Cytoskeleton</location>
    </subcellularLocation>
</comment>
<keyword evidence="14" id="KW-0206">Cytoskeleton</keyword>
<protein>
    <recommendedName>
        <fullName evidence="5">Beta-sarcoglycan</fullName>
    </recommendedName>
</protein>
<evidence type="ECO:0000256" key="6">
    <source>
        <dbReference type="ARBA" id="ARBA00022475"/>
    </source>
</evidence>
<keyword evidence="13" id="KW-0325">Glycoprotein</keyword>
<feature type="transmembrane region" description="Helical" evidence="17">
    <location>
        <begin position="37"/>
        <end position="64"/>
    </location>
</feature>
<dbReference type="EMBL" id="GBRD01017600">
    <property type="protein sequence ID" value="JAG48227.1"/>
    <property type="molecule type" value="Transcribed_RNA"/>
</dbReference>
<evidence type="ECO:0000256" key="15">
    <source>
        <dbReference type="ARBA" id="ARBA00026041"/>
    </source>
</evidence>
<evidence type="ECO:0000256" key="2">
    <source>
        <dbReference type="ARBA" id="ARBA00004245"/>
    </source>
</evidence>
<proteinExistence type="inferred from homology"/>
<evidence type="ECO:0000256" key="1">
    <source>
        <dbReference type="ARBA" id="ARBA00002860"/>
    </source>
</evidence>
<comment type="subunit">
    <text evidence="15">Cross-link to form 2 major subcomplexes: one consisting of SGCB, SGCD and SGCG and the other consisting of SGCB and SGCD. The association between SGCB and SGCG is particularly strong while SGCA is loosely associated with the other sarcoglycans.</text>
</comment>
<keyword evidence="9" id="KW-0735">Signal-anchor</keyword>
<evidence type="ECO:0000256" key="8">
    <source>
        <dbReference type="ARBA" id="ARBA00022692"/>
    </source>
</evidence>
<evidence type="ECO:0000256" key="17">
    <source>
        <dbReference type="SAM" id="Phobius"/>
    </source>
</evidence>
<keyword evidence="7" id="KW-0963">Cytoplasm</keyword>
<dbReference type="GO" id="GO:0005856">
    <property type="term" value="C:cytoskeleton"/>
    <property type="evidence" value="ECO:0007669"/>
    <property type="project" value="UniProtKB-SubCell"/>
</dbReference>
<gene>
    <name evidence="18" type="primary">SGCB</name>
    <name evidence="18" type="ORF">CM83_9631</name>
</gene>
<name>A0A0A9WDI9_LYGHE</name>